<comment type="caution">
    <text evidence="4">The sequence shown here is derived from an EMBL/GenBank/DDBJ whole genome shotgun (WGS) entry which is preliminary data.</text>
</comment>
<dbReference type="InterPro" id="IPR001647">
    <property type="entry name" value="HTH_TetR"/>
</dbReference>
<dbReference type="SUPFAM" id="SSF46689">
    <property type="entry name" value="Homeodomain-like"/>
    <property type="match status" value="1"/>
</dbReference>
<dbReference type="RefSeq" id="WP_052606837.1">
    <property type="nucleotide sequence ID" value="NZ_JXYS01000105.1"/>
</dbReference>
<evidence type="ECO:0000256" key="2">
    <source>
        <dbReference type="PROSITE-ProRule" id="PRU00335"/>
    </source>
</evidence>
<dbReference type="PRINTS" id="PR00455">
    <property type="entry name" value="HTHTETR"/>
</dbReference>
<keyword evidence="1 2" id="KW-0238">DNA-binding</keyword>
<name>A0A0D8HDH6_9ACTN</name>
<organism evidence="4 5">
    <name type="scientific">Acidithrix ferrooxidans</name>
    <dbReference type="NCBI Taxonomy" id="1280514"/>
    <lineage>
        <taxon>Bacteria</taxon>
        <taxon>Bacillati</taxon>
        <taxon>Actinomycetota</taxon>
        <taxon>Acidimicrobiia</taxon>
        <taxon>Acidimicrobiales</taxon>
        <taxon>Acidimicrobiaceae</taxon>
        <taxon>Acidithrix</taxon>
    </lineage>
</organism>
<dbReference type="InterPro" id="IPR050109">
    <property type="entry name" value="HTH-type_TetR-like_transc_reg"/>
</dbReference>
<dbReference type="PANTHER" id="PTHR30055">
    <property type="entry name" value="HTH-TYPE TRANSCRIPTIONAL REGULATOR RUTR"/>
    <property type="match status" value="1"/>
</dbReference>
<dbReference type="InterPro" id="IPR023772">
    <property type="entry name" value="DNA-bd_HTH_TetR-type_CS"/>
</dbReference>
<evidence type="ECO:0000313" key="5">
    <source>
        <dbReference type="Proteomes" id="UP000032360"/>
    </source>
</evidence>
<dbReference type="OrthoDB" id="70491at2"/>
<dbReference type="Gene3D" id="1.10.357.10">
    <property type="entry name" value="Tetracycline Repressor, domain 2"/>
    <property type="match status" value="1"/>
</dbReference>
<dbReference type="PROSITE" id="PS01081">
    <property type="entry name" value="HTH_TETR_1"/>
    <property type="match status" value="1"/>
</dbReference>
<dbReference type="InterPro" id="IPR009057">
    <property type="entry name" value="Homeodomain-like_sf"/>
</dbReference>
<evidence type="ECO:0000259" key="3">
    <source>
        <dbReference type="PROSITE" id="PS50977"/>
    </source>
</evidence>
<dbReference type="GO" id="GO:0000976">
    <property type="term" value="F:transcription cis-regulatory region binding"/>
    <property type="evidence" value="ECO:0007669"/>
    <property type="project" value="TreeGrafter"/>
</dbReference>
<keyword evidence="5" id="KW-1185">Reference proteome</keyword>
<protein>
    <submittedName>
        <fullName evidence="4">HTH-type transcriptional repressor BdcR</fullName>
    </submittedName>
</protein>
<gene>
    <name evidence="4" type="primary">bdcR</name>
    <name evidence="4" type="ORF">AXFE_31680</name>
</gene>
<dbReference type="GO" id="GO:0003700">
    <property type="term" value="F:DNA-binding transcription factor activity"/>
    <property type="evidence" value="ECO:0007669"/>
    <property type="project" value="TreeGrafter"/>
</dbReference>
<accession>A0A0D8HDH6</accession>
<feature type="DNA-binding region" description="H-T-H motif" evidence="2">
    <location>
        <begin position="45"/>
        <end position="64"/>
    </location>
</feature>
<dbReference type="PANTHER" id="PTHR30055:SF160">
    <property type="entry name" value="TRANSCRIPTIONAL REGULATORY PROTEIN (PROBABLY ASNC-FAMILY)-RELATED"/>
    <property type="match status" value="1"/>
</dbReference>
<evidence type="ECO:0000256" key="1">
    <source>
        <dbReference type="ARBA" id="ARBA00023125"/>
    </source>
</evidence>
<feature type="domain" description="HTH tetR-type" evidence="3">
    <location>
        <begin position="22"/>
        <end position="82"/>
    </location>
</feature>
<reference evidence="4 5" key="1">
    <citation type="submission" date="2015-01" db="EMBL/GenBank/DDBJ databases">
        <title>Draft genome of the acidophilic iron oxidizer Acidithrix ferrooxidans strain Py-F3.</title>
        <authorList>
            <person name="Poehlein A."/>
            <person name="Eisen S."/>
            <person name="Schloemann M."/>
            <person name="Johnson B.D."/>
            <person name="Daniel R."/>
            <person name="Muehling M."/>
        </authorList>
    </citation>
    <scope>NUCLEOTIDE SEQUENCE [LARGE SCALE GENOMIC DNA]</scope>
    <source>
        <strain evidence="4 5">Py-F3</strain>
    </source>
</reference>
<dbReference type="Pfam" id="PF00440">
    <property type="entry name" value="TetR_N"/>
    <property type="match status" value="1"/>
</dbReference>
<dbReference type="PROSITE" id="PS50977">
    <property type="entry name" value="HTH_TETR_2"/>
    <property type="match status" value="1"/>
</dbReference>
<sequence length="223" mass="25258">MESKIHEVVDQNSERQLRLPGDQRKRLLLKHALWHFSQKGFHATSMQEIATSAGITKPVIYQHFASKRALYLELLNLVGIELCNVIRDATTGAKTVHERVSRGYMSYFQFAHDNRAGYELLFGSGQRLDVEFQMEISRIENEISDLVTSQIDADISEAHRRFLALGVISLAEGTVRRWLREIETSDPGVTSFTDTNGPMWATRVAELAWAGLRGIQREPGNDS</sequence>
<proteinExistence type="predicted"/>
<evidence type="ECO:0000313" key="4">
    <source>
        <dbReference type="EMBL" id="KJF15983.1"/>
    </source>
</evidence>
<dbReference type="EMBL" id="JXYS01000105">
    <property type="protein sequence ID" value="KJF15983.1"/>
    <property type="molecule type" value="Genomic_DNA"/>
</dbReference>
<dbReference type="Proteomes" id="UP000032360">
    <property type="component" value="Unassembled WGS sequence"/>
</dbReference>
<dbReference type="AlphaFoldDB" id="A0A0D8HDH6"/>